<feature type="repeat" description="ANK" evidence="4">
    <location>
        <begin position="74"/>
        <end position="106"/>
    </location>
</feature>
<keyword evidence="4" id="KW-0040">ANK repeat</keyword>
<feature type="repeat" description="ANK" evidence="4">
    <location>
        <begin position="421"/>
        <end position="453"/>
    </location>
</feature>
<dbReference type="FunFam" id="1.25.40.10:FF:000211">
    <property type="entry name" value="tetratricopeptide repeat protein 30B"/>
    <property type="match status" value="1"/>
</dbReference>
<dbReference type="SMART" id="SM00248">
    <property type="entry name" value="ANK"/>
    <property type="match status" value="13"/>
</dbReference>
<feature type="repeat" description="ANK" evidence="4">
    <location>
        <begin position="454"/>
        <end position="486"/>
    </location>
</feature>
<keyword evidence="3" id="KW-0802">TPR repeat</keyword>
<dbReference type="Pfam" id="PF00023">
    <property type="entry name" value="Ank"/>
    <property type="match status" value="2"/>
</dbReference>
<dbReference type="InterPro" id="IPR036770">
    <property type="entry name" value="Ankyrin_rpt-contain_sf"/>
</dbReference>
<evidence type="ECO:0000256" key="1">
    <source>
        <dbReference type="ARBA" id="ARBA00015727"/>
    </source>
</evidence>
<gene>
    <name evidence="5" type="ORF">TSAR_014146</name>
</gene>
<dbReference type="STRING" id="543379.A0A232F4B6"/>
<feature type="repeat" description="ANK" evidence="4">
    <location>
        <begin position="107"/>
        <end position="148"/>
    </location>
</feature>
<feature type="repeat" description="ANK" evidence="4">
    <location>
        <begin position="288"/>
        <end position="320"/>
    </location>
</feature>
<dbReference type="OrthoDB" id="20872at2759"/>
<evidence type="ECO:0000313" key="6">
    <source>
        <dbReference type="Proteomes" id="UP000215335"/>
    </source>
</evidence>
<keyword evidence="2" id="KW-0677">Repeat</keyword>
<organism evidence="5 6">
    <name type="scientific">Trichomalopsis sarcophagae</name>
    <dbReference type="NCBI Taxonomy" id="543379"/>
    <lineage>
        <taxon>Eukaryota</taxon>
        <taxon>Metazoa</taxon>
        <taxon>Ecdysozoa</taxon>
        <taxon>Arthropoda</taxon>
        <taxon>Hexapoda</taxon>
        <taxon>Insecta</taxon>
        <taxon>Pterygota</taxon>
        <taxon>Neoptera</taxon>
        <taxon>Endopterygota</taxon>
        <taxon>Hymenoptera</taxon>
        <taxon>Apocrita</taxon>
        <taxon>Proctotrupomorpha</taxon>
        <taxon>Chalcidoidea</taxon>
        <taxon>Pteromalidae</taxon>
        <taxon>Pteromalinae</taxon>
        <taxon>Trichomalopsis</taxon>
    </lineage>
</organism>
<sequence length="1009" mass="114778">MEYDSSDLEIIEFIRKGKLDKVKKFVSSVGLSHSKTWQGGYMLLYWALGYNHTNIAKWLLSQNCPVNPENQKFSQKTVLHLAVSLGKAELVKIILKKGASVTVSNDRLETPLHISCKRRKPEVLLKNDVLTIIKLLLKHGAPINAKGGLCEETPLLFAIKNKHHCGKIVKLLLSNGANVNDYDMYRKTALHIAVENSDRKMIKLLLEHNADVNVKNCNGRTPLHLAVRGRYIDIAKMLLSHGADVNDIIYDFEEYRWTALHIAVKNKDEKMIKLLLEYNANVNAKEDHYRTPLHIASVSHCPDIAKILLNAGADINDADKQGLIPFHLAIRIEDEKMVEFLLEHNANVHAKRDDGKSCLHFAAENRSASIAKILLNKGANINDTTKDGRTVLHFSAKKGSKELVELFLKLGMDVDVKTKVDNFTPLYYAVKKRHCQIAEYLLYHGADVNVPVKVYQTLLRLAVYDMNKEMVELLLNWNANINAEDSDDETPLLIATDSPRYEDIPGSEMMHGITDCLIMYIAKLVAEKLYVSEQDSCLIKQKCRLQLFYDQCQNELANMKSKKIYDNISYYDILTKSTNTMVSYARNKNLTSAFESSDYLNAFPIYSLMMYKNYERGKVKKQLLEVGAIALKFLFKNNTEQKVPVELPYVVNREILNYLDLKDLRILSALCHPSPTQKIKEQRYTETIHVLTVLLDSYSSSRPCLSLLAYCYFYTQDFLSAANCYEKLVQICPDEAIYKLYHAQALHQACLYQEAWSVCASIANNPSLETKVKKLQAAIKYGQEDTVAAKSYVDQCPPDDIDTEINFGCLMYQEGAYEQALKKFSNALHTAGFRPHLSYNVALCYYRLKEYAASLKHIADIIEQGIREHPELSVGMTTEGIEVRSVGNTLTLHETALTEAFNLKAAIEYQLKNYEAAREALTDMPPRSEEELDAVTLHNQALINMDLKPSEGFEKMQFLLQQNPFPPETFANILLMYCKYQYYELAAEVLAENVHLTYKYLSPVSKTVC</sequence>
<feature type="repeat" description="ANK" evidence="4">
    <location>
        <begin position="218"/>
        <end position="246"/>
    </location>
</feature>
<dbReference type="GO" id="GO:0120170">
    <property type="term" value="F:intraciliary transport particle B binding"/>
    <property type="evidence" value="ECO:0007669"/>
    <property type="project" value="TreeGrafter"/>
</dbReference>
<keyword evidence="6" id="KW-1185">Reference proteome</keyword>
<dbReference type="PROSITE" id="PS50088">
    <property type="entry name" value="ANK_REPEAT"/>
    <property type="match status" value="12"/>
</dbReference>
<evidence type="ECO:0000313" key="5">
    <source>
        <dbReference type="EMBL" id="OXU25666.1"/>
    </source>
</evidence>
<dbReference type="Pfam" id="PF12796">
    <property type="entry name" value="Ank_2"/>
    <property type="match status" value="4"/>
</dbReference>
<proteinExistence type="predicted"/>
<dbReference type="GO" id="GO:0042073">
    <property type="term" value="P:intraciliary transport"/>
    <property type="evidence" value="ECO:0007669"/>
    <property type="project" value="TreeGrafter"/>
</dbReference>
<feature type="repeat" description="ANK" evidence="4">
    <location>
        <begin position="321"/>
        <end position="353"/>
    </location>
</feature>
<dbReference type="InterPro" id="IPR039941">
    <property type="entry name" value="TT30"/>
</dbReference>
<name>A0A232F4B6_9HYME</name>
<feature type="repeat" description="ANK" evidence="4">
    <location>
        <begin position="354"/>
        <end position="386"/>
    </location>
</feature>
<dbReference type="GO" id="GO:0030992">
    <property type="term" value="C:intraciliary transport particle B"/>
    <property type="evidence" value="ECO:0007669"/>
    <property type="project" value="TreeGrafter"/>
</dbReference>
<evidence type="ECO:0000256" key="4">
    <source>
        <dbReference type="PROSITE-ProRule" id="PRU00023"/>
    </source>
</evidence>
<dbReference type="SUPFAM" id="SSF48452">
    <property type="entry name" value="TPR-like"/>
    <property type="match status" value="2"/>
</dbReference>
<evidence type="ECO:0000256" key="3">
    <source>
        <dbReference type="ARBA" id="ARBA00022803"/>
    </source>
</evidence>
<feature type="repeat" description="ANK" evidence="4">
    <location>
        <begin position="255"/>
        <end position="287"/>
    </location>
</feature>
<dbReference type="Gene3D" id="1.25.40.20">
    <property type="entry name" value="Ankyrin repeat-containing domain"/>
    <property type="match status" value="4"/>
</dbReference>
<dbReference type="PRINTS" id="PR01415">
    <property type="entry name" value="ANKYRIN"/>
</dbReference>
<dbReference type="GO" id="GO:0005879">
    <property type="term" value="C:axonemal microtubule"/>
    <property type="evidence" value="ECO:0007669"/>
    <property type="project" value="TreeGrafter"/>
</dbReference>
<reference evidence="5 6" key="1">
    <citation type="journal article" date="2017" name="Curr. Biol.">
        <title>The Evolution of Venom by Co-option of Single-Copy Genes.</title>
        <authorList>
            <person name="Martinson E.O."/>
            <person name="Mrinalini"/>
            <person name="Kelkar Y.D."/>
            <person name="Chang C.H."/>
            <person name="Werren J.H."/>
        </authorList>
    </citation>
    <scope>NUCLEOTIDE SEQUENCE [LARGE SCALE GENOMIC DNA]</scope>
    <source>
        <strain evidence="5 6">Alberta</strain>
        <tissue evidence="5">Whole body</tissue>
    </source>
</reference>
<comment type="caution">
    <text evidence="5">The sequence shown here is derived from an EMBL/GenBank/DDBJ whole genome shotgun (WGS) entry which is preliminary data.</text>
</comment>
<feature type="repeat" description="ANK" evidence="4">
    <location>
        <begin position="387"/>
        <end position="419"/>
    </location>
</feature>
<dbReference type="PROSITE" id="PS50297">
    <property type="entry name" value="ANK_REP_REGION"/>
    <property type="match status" value="10"/>
</dbReference>
<accession>A0A232F4B6</accession>
<dbReference type="InterPro" id="IPR002110">
    <property type="entry name" value="Ankyrin_rpt"/>
</dbReference>
<dbReference type="Gene3D" id="1.25.40.10">
    <property type="entry name" value="Tetratricopeptide repeat domain"/>
    <property type="match status" value="1"/>
</dbReference>
<dbReference type="SUPFAM" id="SSF48403">
    <property type="entry name" value="Ankyrin repeat"/>
    <property type="match status" value="2"/>
</dbReference>
<dbReference type="PANTHER" id="PTHR20931">
    <property type="entry name" value="TETRATRICOPEPTIDE REPEAT PROTEIN 30"/>
    <property type="match status" value="1"/>
</dbReference>
<dbReference type="InterPro" id="IPR011990">
    <property type="entry name" value="TPR-like_helical_dom_sf"/>
</dbReference>
<feature type="repeat" description="ANK" evidence="4">
    <location>
        <begin position="150"/>
        <end position="184"/>
    </location>
</feature>
<dbReference type="Proteomes" id="UP000215335">
    <property type="component" value="Unassembled WGS sequence"/>
</dbReference>
<dbReference type="Pfam" id="PF13637">
    <property type="entry name" value="Ank_4"/>
    <property type="match status" value="1"/>
</dbReference>
<dbReference type="PANTHER" id="PTHR20931:SF0">
    <property type="entry name" value="TETRATRICOPEPTIDE REPEAT PROTEIN 30"/>
    <property type="match status" value="1"/>
</dbReference>
<protein>
    <recommendedName>
        <fullName evidence="1">Tetratricopeptide repeat protein 30 homolog</fullName>
    </recommendedName>
</protein>
<evidence type="ECO:0000256" key="2">
    <source>
        <dbReference type="ARBA" id="ARBA00022737"/>
    </source>
</evidence>
<dbReference type="AlphaFoldDB" id="A0A232F4B6"/>
<dbReference type="EMBL" id="NNAY01000972">
    <property type="protein sequence ID" value="OXU25666.1"/>
    <property type="molecule type" value="Genomic_DNA"/>
</dbReference>
<feature type="repeat" description="ANK" evidence="4">
    <location>
        <begin position="185"/>
        <end position="217"/>
    </location>
</feature>